<gene>
    <name evidence="8" type="ORF">LNP10_05165</name>
</gene>
<evidence type="ECO:0000256" key="6">
    <source>
        <dbReference type="SAM" id="MobiDB-lite"/>
    </source>
</evidence>
<evidence type="ECO:0000313" key="8">
    <source>
        <dbReference type="EMBL" id="MCK8611888.1"/>
    </source>
</evidence>
<dbReference type="RefSeq" id="WP_248596816.1">
    <property type="nucleotide sequence ID" value="NZ_JAJIAR010000010.1"/>
</dbReference>
<dbReference type="Gene3D" id="2.60.120.560">
    <property type="entry name" value="Exo-inulinase, domain 1"/>
    <property type="match status" value="1"/>
</dbReference>
<evidence type="ECO:0000256" key="3">
    <source>
        <dbReference type="ARBA" id="ARBA00022729"/>
    </source>
</evidence>
<feature type="compositionally biased region" description="Polar residues" evidence="6">
    <location>
        <begin position="59"/>
        <end position="78"/>
    </location>
</feature>
<evidence type="ECO:0000256" key="4">
    <source>
        <dbReference type="ARBA" id="ARBA00022801"/>
    </source>
</evidence>
<dbReference type="Pfam" id="PF00251">
    <property type="entry name" value="Glyco_hydro_32N"/>
    <property type="match status" value="1"/>
</dbReference>
<dbReference type="EC" id="3.2.1.26" evidence="2"/>
<evidence type="ECO:0000313" key="9">
    <source>
        <dbReference type="Proteomes" id="UP001522816"/>
    </source>
</evidence>
<dbReference type="InterPro" id="IPR001362">
    <property type="entry name" value="Glyco_hydro_32"/>
</dbReference>
<dbReference type="InterPro" id="IPR013148">
    <property type="entry name" value="Glyco_hydro_32_N"/>
</dbReference>
<comment type="similarity">
    <text evidence="1">Belongs to the glycosyl hydrolase 32 family.</text>
</comment>
<dbReference type="PANTHER" id="PTHR43101">
    <property type="entry name" value="BETA-FRUCTOSIDASE"/>
    <property type="match status" value="1"/>
</dbReference>
<dbReference type="EMBL" id="JAJIAR010000010">
    <property type="protein sequence ID" value="MCK8611888.1"/>
    <property type="molecule type" value="Genomic_DNA"/>
</dbReference>
<dbReference type="InterPro" id="IPR023296">
    <property type="entry name" value="Glyco_hydro_beta-prop_sf"/>
</dbReference>
<keyword evidence="5" id="KW-0326">Glycosidase</keyword>
<accession>A0ABT0HY84</accession>
<feature type="compositionally biased region" description="Basic residues" evidence="6">
    <location>
        <begin position="693"/>
        <end position="705"/>
    </location>
</feature>
<keyword evidence="9" id="KW-1185">Reference proteome</keyword>
<evidence type="ECO:0000256" key="5">
    <source>
        <dbReference type="ARBA" id="ARBA00023295"/>
    </source>
</evidence>
<name>A0ABT0HY84_9LACO</name>
<dbReference type="Proteomes" id="UP001522816">
    <property type="component" value="Unassembled WGS sequence"/>
</dbReference>
<dbReference type="PANTHER" id="PTHR43101:SF1">
    <property type="entry name" value="BETA-FRUCTOSIDASE"/>
    <property type="match status" value="1"/>
</dbReference>
<feature type="region of interest" description="Disordered" evidence="6">
    <location>
        <begin position="59"/>
        <end position="84"/>
    </location>
</feature>
<protein>
    <recommendedName>
        <fullName evidence="2">beta-fructofuranosidase</fullName>
        <ecNumber evidence="2">3.2.1.26</ecNumber>
    </recommendedName>
</protein>
<dbReference type="Gene3D" id="2.115.10.20">
    <property type="entry name" value="Glycosyl hydrolase domain, family 43"/>
    <property type="match status" value="1"/>
</dbReference>
<dbReference type="InterPro" id="IPR051214">
    <property type="entry name" value="GH32_Enzymes"/>
</dbReference>
<reference evidence="8 9" key="1">
    <citation type="submission" date="2021-11" db="EMBL/GenBank/DDBJ databases">
        <title>Comparative genomics of bee honey and flower isolates.</title>
        <authorList>
            <person name="Bechtner J.D."/>
            <person name="Gallus M.K."/>
            <person name="Ehrmann M."/>
        </authorList>
    </citation>
    <scope>NUCLEOTIDE SEQUENCE [LARGE SCALE GENOMIC DNA]</scope>
    <source>
        <strain evidence="8 9">7</strain>
    </source>
</reference>
<evidence type="ECO:0000259" key="7">
    <source>
        <dbReference type="Pfam" id="PF00251"/>
    </source>
</evidence>
<feature type="domain" description="Glycosyl hydrolase family 32 N-terminal" evidence="7">
    <location>
        <begin position="111"/>
        <end position="447"/>
    </location>
</feature>
<dbReference type="SMART" id="SM00640">
    <property type="entry name" value="Glyco_32"/>
    <property type="match status" value="1"/>
</dbReference>
<organism evidence="8 9">
    <name type="scientific">Apilactobacillus nanyangensis</name>
    <dbReference type="NCBI Taxonomy" id="2799579"/>
    <lineage>
        <taxon>Bacteria</taxon>
        <taxon>Bacillati</taxon>
        <taxon>Bacillota</taxon>
        <taxon>Bacilli</taxon>
        <taxon>Lactobacillales</taxon>
        <taxon>Lactobacillaceae</taxon>
        <taxon>Apilactobacillus</taxon>
    </lineage>
</organism>
<keyword evidence="4" id="KW-0378">Hydrolase</keyword>
<evidence type="ECO:0000256" key="1">
    <source>
        <dbReference type="ARBA" id="ARBA00009902"/>
    </source>
</evidence>
<feature type="region of interest" description="Disordered" evidence="6">
    <location>
        <begin position="681"/>
        <end position="709"/>
    </location>
</feature>
<sequence>MNDKFHYKMYKSREKWVVIGIIALSFAVLGISNNTVAQAENVPSESNKGDQLNNSVVYESKQSAGDNQSNQKNTNTIETKSDDKSQNKTYDYRYDFKYGPTFDTKLNQNYHYNNPQGYSNDIQSIVPKFDENGKVRYWELYYLSNQYPNNYSNGNSWYGLKTSDFVHFTPLSDENDATSKDNVAIPDAAYIDQNGKPVEVSDNNKNGIPWGFVATGSVIQNDAINGRPLFSKDEWGNSIDSNAKLAFVSTFGRGEKTDGIFLAYSNNDNQFHPYSSKPALTQDIVGHQESSDFRDPYVTTNGHNLIMYVAGGVNQKMFTLTSSDGINWKHSSKDDVDLGGLDETPNIQTVNGQTIMFFSAQPGIWYKLGYTKYVTGHFDDKGIFKRDGSIKNLDDGFDYYAGNFVKIDNDTVANIGWLGSWIYTINSGTGVQHAGSFTMPRVIQYNGKDAMTIPIEPGQAKLESTTKVNSKNNVVSVPSSKKVDIDYDGTTNKKISLVRNDHNSITISFKNNKMTVARKEDKNVGNGMNITGSTSLENIKIKHVVLYVDNSSVEIFLPQLKKMFTVQDVPNEASNQPYSLTTDKSALVKISSFSGNVDSNYINNLFSSINDRFNQLKSRQSVNANYVKYVSNNLSHATTYISKANDASGDATANVYLAIANYYLSNANYWNDVLDGRNNVNSSPNNQAARTLKSTKRKLSAAKRKVNSDNSQLAKLRQSLKKRHSKKTLKKIKAQYKKQLKKAKTDKKAYTKLLAKEKIIIKYSKSLSTISKDKKYLKTTKSKAAKAKKTVKRHNTKKNRSAYSKLVKRVNSLNRAIRKAQRFINSNGWVVR</sequence>
<comment type="caution">
    <text evidence="8">The sequence shown here is derived from an EMBL/GenBank/DDBJ whole genome shotgun (WGS) entry which is preliminary data.</text>
</comment>
<dbReference type="InterPro" id="IPR022263">
    <property type="entry name" value="KxYKxGKxW"/>
</dbReference>
<dbReference type="SUPFAM" id="SSF75005">
    <property type="entry name" value="Arabinanase/levansucrase/invertase"/>
    <property type="match status" value="1"/>
</dbReference>
<dbReference type="Pfam" id="PF19258">
    <property type="entry name" value="KxYKxGKxW_sig"/>
    <property type="match status" value="1"/>
</dbReference>
<keyword evidence="3" id="KW-0732">Signal</keyword>
<proteinExistence type="inferred from homology"/>
<evidence type="ECO:0000256" key="2">
    <source>
        <dbReference type="ARBA" id="ARBA00012758"/>
    </source>
</evidence>